<sequence>MSDNGSAERRRNPRFDDDLVGLDPGDPDAQAFAAHLDRMQRCEPAFTVEASINGVSEFAESSNRAGGLRWWSAVFIVALILVGVLFAAWDTIGRVMVWLSG</sequence>
<evidence type="ECO:0000313" key="3">
    <source>
        <dbReference type="EMBL" id="OZM71061.1"/>
    </source>
</evidence>
<reference evidence="3 4" key="1">
    <citation type="submission" date="2017-07" db="EMBL/GenBank/DDBJ databases">
        <title>Amycolatopsis antarcticus sp. nov., isolated from the surface of an Antarcticus brown macroalga.</title>
        <authorList>
            <person name="Wang J."/>
            <person name="Leiva S."/>
            <person name="Huang J."/>
            <person name="Huang Y."/>
        </authorList>
    </citation>
    <scope>NUCLEOTIDE SEQUENCE [LARGE SCALE GENOMIC DNA]</scope>
    <source>
        <strain evidence="3 4">AU-G6</strain>
    </source>
</reference>
<dbReference type="AlphaFoldDB" id="A0A263CY89"/>
<feature type="region of interest" description="Disordered" evidence="1">
    <location>
        <begin position="1"/>
        <end position="23"/>
    </location>
</feature>
<feature type="transmembrane region" description="Helical" evidence="2">
    <location>
        <begin position="70"/>
        <end position="89"/>
    </location>
</feature>
<dbReference type="EMBL" id="NKYE01000015">
    <property type="protein sequence ID" value="OZM71061.1"/>
    <property type="molecule type" value="Genomic_DNA"/>
</dbReference>
<comment type="caution">
    <text evidence="3">The sequence shown here is derived from an EMBL/GenBank/DDBJ whole genome shotgun (WGS) entry which is preliminary data.</text>
</comment>
<name>A0A263CY89_9PSEU</name>
<evidence type="ECO:0000256" key="1">
    <source>
        <dbReference type="SAM" id="MobiDB-lite"/>
    </source>
</evidence>
<feature type="compositionally biased region" description="Basic and acidic residues" evidence="1">
    <location>
        <begin position="1"/>
        <end position="17"/>
    </location>
</feature>
<organism evidence="3 4">
    <name type="scientific">Amycolatopsis antarctica</name>
    <dbReference type="NCBI Taxonomy" id="1854586"/>
    <lineage>
        <taxon>Bacteria</taxon>
        <taxon>Bacillati</taxon>
        <taxon>Actinomycetota</taxon>
        <taxon>Actinomycetes</taxon>
        <taxon>Pseudonocardiales</taxon>
        <taxon>Pseudonocardiaceae</taxon>
        <taxon>Amycolatopsis</taxon>
    </lineage>
</organism>
<keyword evidence="4" id="KW-1185">Reference proteome</keyword>
<dbReference type="InParanoid" id="A0A263CY89"/>
<keyword evidence="2" id="KW-0812">Transmembrane</keyword>
<protein>
    <submittedName>
        <fullName evidence="3">Uncharacterized protein</fullName>
    </submittedName>
</protein>
<gene>
    <name evidence="3" type="ORF">CFN78_21525</name>
</gene>
<proteinExistence type="predicted"/>
<evidence type="ECO:0000313" key="4">
    <source>
        <dbReference type="Proteomes" id="UP000242444"/>
    </source>
</evidence>
<evidence type="ECO:0000256" key="2">
    <source>
        <dbReference type="SAM" id="Phobius"/>
    </source>
</evidence>
<dbReference type="Proteomes" id="UP000242444">
    <property type="component" value="Unassembled WGS sequence"/>
</dbReference>
<keyword evidence="2" id="KW-0472">Membrane</keyword>
<dbReference type="RefSeq" id="WP_094864681.1">
    <property type="nucleotide sequence ID" value="NZ_NKYE01000015.1"/>
</dbReference>
<keyword evidence="2" id="KW-1133">Transmembrane helix</keyword>
<dbReference type="OrthoDB" id="3695183at2"/>
<accession>A0A263CY89</accession>